<comment type="similarity">
    <text evidence="1">Belongs to the YciI family.</text>
</comment>
<evidence type="ECO:0000313" key="4">
    <source>
        <dbReference type="Proteomes" id="UP001265259"/>
    </source>
</evidence>
<sequence>MRVALICKDKPNKLQVRKDTRAAHLAYIEATGMVEMAGPLLDDSGEMAGSLIVLDAPDLETAQSWAKDDPYNKAGLFADIAVSEWNKVIG</sequence>
<protein>
    <submittedName>
        <fullName evidence="3">YciI family protein</fullName>
    </submittedName>
</protein>
<comment type="caution">
    <text evidence="3">The sequence shown here is derived from an EMBL/GenBank/DDBJ whole genome shotgun (WGS) entry which is preliminary data.</text>
</comment>
<reference evidence="3 4" key="1">
    <citation type="submission" date="2023-09" db="EMBL/GenBank/DDBJ databases">
        <authorList>
            <person name="Rey-Velasco X."/>
        </authorList>
    </citation>
    <scope>NUCLEOTIDE SEQUENCE [LARGE SCALE GENOMIC DNA]</scope>
    <source>
        <strain evidence="3 4">F158</strain>
    </source>
</reference>
<feature type="domain" description="YCII-related" evidence="2">
    <location>
        <begin position="1"/>
        <end position="86"/>
    </location>
</feature>
<keyword evidence="4" id="KW-1185">Reference proteome</keyword>
<proteinExistence type="inferred from homology"/>
<evidence type="ECO:0000259" key="2">
    <source>
        <dbReference type="Pfam" id="PF03795"/>
    </source>
</evidence>
<dbReference type="Pfam" id="PF03795">
    <property type="entry name" value="YCII"/>
    <property type="match status" value="1"/>
</dbReference>
<dbReference type="SUPFAM" id="SSF54909">
    <property type="entry name" value="Dimeric alpha+beta barrel"/>
    <property type="match status" value="1"/>
</dbReference>
<dbReference type="PANTHER" id="PTHR33606">
    <property type="entry name" value="PROTEIN YCII"/>
    <property type="match status" value="1"/>
</dbReference>
<evidence type="ECO:0000256" key="1">
    <source>
        <dbReference type="ARBA" id="ARBA00007689"/>
    </source>
</evidence>
<dbReference type="InterPro" id="IPR011008">
    <property type="entry name" value="Dimeric_a/b-barrel"/>
</dbReference>
<organism evidence="3 4">
    <name type="scientific">Tropicimonas omnivorans</name>
    <dbReference type="NCBI Taxonomy" id="3075590"/>
    <lineage>
        <taxon>Bacteria</taxon>
        <taxon>Pseudomonadati</taxon>
        <taxon>Pseudomonadota</taxon>
        <taxon>Alphaproteobacteria</taxon>
        <taxon>Rhodobacterales</taxon>
        <taxon>Roseobacteraceae</taxon>
        <taxon>Tropicimonas</taxon>
    </lineage>
</organism>
<accession>A0ABU3DD84</accession>
<dbReference type="InterPro" id="IPR051807">
    <property type="entry name" value="Sec-metab_biosynth-assoc"/>
</dbReference>
<dbReference type="EMBL" id="JAVRHL010000001">
    <property type="protein sequence ID" value="MDT0681661.1"/>
    <property type="molecule type" value="Genomic_DNA"/>
</dbReference>
<dbReference type="PANTHER" id="PTHR33606:SF3">
    <property type="entry name" value="PROTEIN YCII"/>
    <property type="match status" value="1"/>
</dbReference>
<gene>
    <name evidence="3" type="ORF">RM543_03105</name>
</gene>
<evidence type="ECO:0000313" key="3">
    <source>
        <dbReference type="EMBL" id="MDT0681661.1"/>
    </source>
</evidence>
<dbReference type="RefSeq" id="WP_116086088.1">
    <property type="nucleotide sequence ID" value="NZ_JAVRHL010000001.1"/>
</dbReference>
<dbReference type="Proteomes" id="UP001265259">
    <property type="component" value="Unassembled WGS sequence"/>
</dbReference>
<dbReference type="InterPro" id="IPR005545">
    <property type="entry name" value="YCII"/>
</dbReference>
<name>A0ABU3DD84_9RHOB</name>
<dbReference type="Gene3D" id="3.30.70.1060">
    <property type="entry name" value="Dimeric alpha+beta barrel"/>
    <property type="match status" value="1"/>
</dbReference>